<feature type="domain" description="HTH gntR-type" evidence="4">
    <location>
        <begin position="9"/>
        <end position="76"/>
    </location>
</feature>
<evidence type="ECO:0000313" key="6">
    <source>
        <dbReference type="Proteomes" id="UP001500483"/>
    </source>
</evidence>
<dbReference type="InterPro" id="IPR036388">
    <property type="entry name" value="WH-like_DNA-bd_sf"/>
</dbReference>
<keyword evidence="2" id="KW-0238">DNA-binding</keyword>
<protein>
    <submittedName>
        <fullName evidence="5">GntR family transcriptional regulator</fullName>
    </submittedName>
</protein>
<gene>
    <name evidence="5" type="ORF">GCM10020366_26390</name>
</gene>
<dbReference type="PANTHER" id="PTHR43537">
    <property type="entry name" value="TRANSCRIPTIONAL REGULATOR, GNTR FAMILY"/>
    <property type="match status" value="1"/>
</dbReference>
<evidence type="ECO:0000256" key="1">
    <source>
        <dbReference type="ARBA" id="ARBA00023015"/>
    </source>
</evidence>
<dbReference type="Pfam" id="PF07729">
    <property type="entry name" value="FCD"/>
    <property type="match status" value="1"/>
</dbReference>
<dbReference type="Gene3D" id="1.10.10.10">
    <property type="entry name" value="Winged helix-like DNA-binding domain superfamily/Winged helix DNA-binding domain"/>
    <property type="match status" value="1"/>
</dbReference>
<accession>A0ABP6RNZ3</accession>
<dbReference type="SMART" id="SM00345">
    <property type="entry name" value="HTH_GNTR"/>
    <property type="match status" value="1"/>
</dbReference>
<dbReference type="RefSeq" id="WP_344926617.1">
    <property type="nucleotide sequence ID" value="NZ_BAAAYK010000038.1"/>
</dbReference>
<dbReference type="InterPro" id="IPR011711">
    <property type="entry name" value="GntR_C"/>
</dbReference>
<dbReference type="Gene3D" id="1.20.120.530">
    <property type="entry name" value="GntR ligand-binding domain-like"/>
    <property type="match status" value="1"/>
</dbReference>
<dbReference type="InterPro" id="IPR008920">
    <property type="entry name" value="TF_FadR/GntR_C"/>
</dbReference>
<keyword evidence="1" id="KW-0805">Transcription regulation</keyword>
<sequence>MARTTLDEGSANERSYRHVRQGILTGRFPGGTMLSEATLAAELAVSRTPVRAALVRLQEEGWVTIYPKRGALVQTLSDRAVRELAEAKAMLESGAVRAARPRALTALAVEMRPDLLRQQEVLNAGDLTAFVELSIAFHRSFIAAAGNEVVLELYDRLADRQRFLLFSYGRRLLDRAAAIVEEHGLLLDAAASGDGDAFAATLRDHLTKSYGDATDPRSS</sequence>
<evidence type="ECO:0000256" key="3">
    <source>
        <dbReference type="ARBA" id="ARBA00023163"/>
    </source>
</evidence>
<comment type="caution">
    <text evidence="5">The sequence shown here is derived from an EMBL/GenBank/DDBJ whole genome shotgun (WGS) entry which is preliminary data.</text>
</comment>
<dbReference type="InterPro" id="IPR036390">
    <property type="entry name" value="WH_DNA-bd_sf"/>
</dbReference>
<dbReference type="Pfam" id="PF00392">
    <property type="entry name" value="GntR"/>
    <property type="match status" value="1"/>
</dbReference>
<keyword evidence="6" id="KW-1185">Reference proteome</keyword>
<dbReference type="Proteomes" id="UP001500483">
    <property type="component" value="Unassembled WGS sequence"/>
</dbReference>
<dbReference type="SUPFAM" id="SSF48008">
    <property type="entry name" value="GntR ligand-binding domain-like"/>
    <property type="match status" value="1"/>
</dbReference>
<dbReference type="PANTHER" id="PTHR43537:SF24">
    <property type="entry name" value="GLUCONATE OPERON TRANSCRIPTIONAL REPRESSOR"/>
    <property type="match status" value="1"/>
</dbReference>
<dbReference type="EMBL" id="BAAAYK010000038">
    <property type="protein sequence ID" value="GAA3357616.1"/>
    <property type="molecule type" value="Genomic_DNA"/>
</dbReference>
<name>A0ABP6RNZ3_9PSEU</name>
<dbReference type="PROSITE" id="PS50949">
    <property type="entry name" value="HTH_GNTR"/>
    <property type="match status" value="1"/>
</dbReference>
<dbReference type="PRINTS" id="PR00035">
    <property type="entry name" value="HTHGNTR"/>
</dbReference>
<reference evidence="6" key="1">
    <citation type="journal article" date="2019" name="Int. J. Syst. Evol. Microbiol.">
        <title>The Global Catalogue of Microorganisms (GCM) 10K type strain sequencing project: providing services to taxonomists for standard genome sequencing and annotation.</title>
        <authorList>
            <consortium name="The Broad Institute Genomics Platform"/>
            <consortium name="The Broad Institute Genome Sequencing Center for Infectious Disease"/>
            <person name="Wu L."/>
            <person name="Ma J."/>
        </authorList>
    </citation>
    <scope>NUCLEOTIDE SEQUENCE [LARGE SCALE GENOMIC DNA]</scope>
    <source>
        <strain evidence="6">JCM 9687</strain>
    </source>
</reference>
<dbReference type="InterPro" id="IPR000524">
    <property type="entry name" value="Tscrpt_reg_HTH_GntR"/>
</dbReference>
<evidence type="ECO:0000256" key="2">
    <source>
        <dbReference type="ARBA" id="ARBA00023125"/>
    </source>
</evidence>
<keyword evidence="3" id="KW-0804">Transcription</keyword>
<organism evidence="5 6">
    <name type="scientific">Saccharopolyspora gregorii</name>
    <dbReference type="NCBI Taxonomy" id="33914"/>
    <lineage>
        <taxon>Bacteria</taxon>
        <taxon>Bacillati</taxon>
        <taxon>Actinomycetota</taxon>
        <taxon>Actinomycetes</taxon>
        <taxon>Pseudonocardiales</taxon>
        <taxon>Pseudonocardiaceae</taxon>
        <taxon>Saccharopolyspora</taxon>
    </lineage>
</organism>
<dbReference type="SMART" id="SM00895">
    <property type="entry name" value="FCD"/>
    <property type="match status" value="1"/>
</dbReference>
<dbReference type="CDD" id="cd07377">
    <property type="entry name" value="WHTH_GntR"/>
    <property type="match status" value="1"/>
</dbReference>
<dbReference type="SUPFAM" id="SSF46785">
    <property type="entry name" value="Winged helix' DNA-binding domain"/>
    <property type="match status" value="1"/>
</dbReference>
<evidence type="ECO:0000259" key="4">
    <source>
        <dbReference type="PROSITE" id="PS50949"/>
    </source>
</evidence>
<proteinExistence type="predicted"/>
<evidence type="ECO:0000313" key="5">
    <source>
        <dbReference type="EMBL" id="GAA3357616.1"/>
    </source>
</evidence>